<organism evidence="1 2">
    <name type="scientific">Parageobacillus genomosp. 1</name>
    <dbReference type="NCBI Taxonomy" id="1295642"/>
    <lineage>
        <taxon>Bacteria</taxon>
        <taxon>Bacillati</taxon>
        <taxon>Bacillota</taxon>
        <taxon>Bacilli</taxon>
        <taxon>Bacillales</taxon>
        <taxon>Anoxybacillaceae</taxon>
        <taxon>Parageobacillus</taxon>
    </lineage>
</organism>
<comment type="caution">
    <text evidence="1">The sequence shown here is derived from an EMBL/GenBank/DDBJ whole genome shotgun (WGS) entry which is preliminary data.</text>
</comment>
<accession>A0ABC9VA62</accession>
<protein>
    <recommendedName>
        <fullName evidence="3">DUF3168 domain-containing protein</fullName>
    </recommendedName>
</protein>
<evidence type="ECO:0008006" key="3">
    <source>
        <dbReference type="Google" id="ProtNLM"/>
    </source>
</evidence>
<sequence>MSVDAFDAKKELLQALESNETLVSLVPGGFHNLRASDSAIFPRVVYTEIHNADDSFADNEAISADIRFQISIFNQEENISSQTMIAKEIDKTMKSIGYARYDSIDMYEENERIYHKAMRYQKISYIGG</sequence>
<dbReference type="Proteomes" id="UP000023566">
    <property type="component" value="Chromosome"/>
</dbReference>
<dbReference type="RefSeq" id="WP_043906010.1">
    <property type="nucleotide sequence ID" value="NZ_CM002692.1"/>
</dbReference>
<gene>
    <name evidence="1" type="ORF">H839_15933</name>
</gene>
<dbReference type="AlphaFoldDB" id="A0ABC9VA62"/>
<proteinExistence type="predicted"/>
<evidence type="ECO:0000313" key="1">
    <source>
        <dbReference type="EMBL" id="EZP75005.1"/>
    </source>
</evidence>
<keyword evidence="2" id="KW-1185">Reference proteome</keyword>
<dbReference type="EMBL" id="AOTZ01000009">
    <property type="protein sequence ID" value="EZP75005.1"/>
    <property type="molecule type" value="Genomic_DNA"/>
</dbReference>
<evidence type="ECO:0000313" key="2">
    <source>
        <dbReference type="Proteomes" id="UP000023566"/>
    </source>
</evidence>
<name>A0ABC9VA62_9BACL</name>
<reference evidence="1 2" key="1">
    <citation type="journal article" date="2014" name="Appl. Microbiol. Biotechnol.">
        <title>Transformable facultative thermophile Geobacillus stearothermophilus NUB3621 as a host strain for metabolic engineering.</title>
        <authorList>
            <person name="Blanchard K."/>
            <person name="Robic S."/>
            <person name="Matsumura I."/>
        </authorList>
    </citation>
    <scope>NUCLEOTIDE SEQUENCE [LARGE SCALE GENOMIC DNA]</scope>
    <source>
        <strain evidence="1 2">NUB3621</strain>
    </source>
</reference>